<protein>
    <recommendedName>
        <fullName evidence="5">TOG domain-containing protein</fullName>
    </recommendedName>
</protein>
<evidence type="ECO:0000259" key="5">
    <source>
        <dbReference type="SMART" id="SM01349"/>
    </source>
</evidence>
<comment type="subcellular location">
    <subcellularLocation>
        <location evidence="1">Cytoplasm</location>
        <location evidence="1">Cytoskeleton</location>
    </subcellularLocation>
</comment>
<gene>
    <name evidence="6" type="ORF">PMAYCL1PPCAC_22729</name>
</gene>
<dbReference type="GO" id="GO:0051010">
    <property type="term" value="F:microtubule plus-end binding"/>
    <property type="evidence" value="ECO:0007669"/>
    <property type="project" value="InterPro"/>
</dbReference>
<feature type="non-terminal residue" evidence="6">
    <location>
        <position position="1"/>
    </location>
</feature>
<dbReference type="InterPro" id="IPR011989">
    <property type="entry name" value="ARM-like"/>
</dbReference>
<dbReference type="FunFam" id="1.25.10.10:FF:000019">
    <property type="entry name" value="Cytoskeleton-associated protein 5"/>
    <property type="match status" value="1"/>
</dbReference>
<accession>A0AAN5CXK7</accession>
<organism evidence="6 7">
    <name type="scientific">Pristionchus mayeri</name>
    <dbReference type="NCBI Taxonomy" id="1317129"/>
    <lineage>
        <taxon>Eukaryota</taxon>
        <taxon>Metazoa</taxon>
        <taxon>Ecdysozoa</taxon>
        <taxon>Nematoda</taxon>
        <taxon>Chromadorea</taxon>
        <taxon>Rhabditida</taxon>
        <taxon>Rhabditina</taxon>
        <taxon>Diplogasteromorpha</taxon>
        <taxon>Diplogasteroidea</taxon>
        <taxon>Neodiplogasteridae</taxon>
        <taxon>Pristionchus</taxon>
    </lineage>
</organism>
<evidence type="ECO:0000256" key="1">
    <source>
        <dbReference type="ARBA" id="ARBA00004245"/>
    </source>
</evidence>
<dbReference type="EMBL" id="BTRK01000005">
    <property type="protein sequence ID" value="GMR52534.1"/>
    <property type="molecule type" value="Genomic_DNA"/>
</dbReference>
<dbReference type="Gene3D" id="1.25.10.10">
    <property type="entry name" value="Leucine-rich Repeat Variant"/>
    <property type="match status" value="1"/>
</dbReference>
<comment type="caution">
    <text evidence="6">The sequence shown here is derived from an EMBL/GenBank/DDBJ whole genome shotgun (WGS) entry which is preliminary data.</text>
</comment>
<keyword evidence="3" id="KW-0206">Cytoskeleton</keyword>
<dbReference type="PANTHER" id="PTHR12609">
    <property type="entry name" value="MICROTUBULE ASSOCIATED PROTEIN XMAP215"/>
    <property type="match status" value="1"/>
</dbReference>
<evidence type="ECO:0000256" key="2">
    <source>
        <dbReference type="ARBA" id="ARBA00022490"/>
    </source>
</evidence>
<dbReference type="GO" id="GO:0061863">
    <property type="term" value="F:microtubule plus end polymerase"/>
    <property type="evidence" value="ECO:0007669"/>
    <property type="project" value="InterPro"/>
</dbReference>
<dbReference type="SMART" id="SM01349">
    <property type="entry name" value="TOG"/>
    <property type="match status" value="1"/>
</dbReference>
<dbReference type="InterPro" id="IPR045110">
    <property type="entry name" value="XMAP215"/>
</dbReference>
<keyword evidence="7" id="KW-1185">Reference proteome</keyword>
<dbReference type="InterPro" id="IPR048491">
    <property type="entry name" value="XMAP215_CLASP_TOG"/>
</dbReference>
<dbReference type="GO" id="GO:0030951">
    <property type="term" value="P:establishment or maintenance of microtubule cytoskeleton polarity"/>
    <property type="evidence" value="ECO:0007669"/>
    <property type="project" value="InterPro"/>
</dbReference>
<feature type="domain" description="TOG" evidence="5">
    <location>
        <begin position="30"/>
        <end position="268"/>
    </location>
</feature>
<dbReference type="SUPFAM" id="SSF48371">
    <property type="entry name" value="ARM repeat"/>
    <property type="match status" value="1"/>
</dbReference>
<evidence type="ECO:0000256" key="3">
    <source>
        <dbReference type="ARBA" id="ARBA00023212"/>
    </source>
</evidence>
<dbReference type="InterPro" id="IPR016024">
    <property type="entry name" value="ARM-type_fold"/>
</dbReference>
<dbReference type="Pfam" id="PF21041">
    <property type="entry name" value="XMAP215_CLASP_TOG"/>
    <property type="match status" value="1"/>
</dbReference>
<dbReference type="InterPro" id="IPR034085">
    <property type="entry name" value="TOG"/>
</dbReference>
<dbReference type="GO" id="GO:0005856">
    <property type="term" value="C:cytoskeleton"/>
    <property type="evidence" value="ECO:0007669"/>
    <property type="project" value="UniProtKB-SubCell"/>
</dbReference>
<sequence length="272" mass="29773">AAEMPGTVGERKTSRKGAAGTATAAIDPWTLIEPVNLSTVIDKNFATQMTEKKWQKRKEALDTLEKVLEEKKRLQPSNENKAVVSLLNKTLEKDVNINVAAGAAACLSLIAASLRTDFAPYASQVMSTCFDKFKEKKSVVREKVMECVDSWPPRVSFEEYTEEILSGLTKTNPACRSQTALFLSRLFTQHSAATLPKDAVRTVLGGLLKLSSDSDAECRESSFSALAALLRCVGEMGGKRMMGKVAENFIKMQKIEKVRDELVKSMGKATAS</sequence>
<reference evidence="7" key="1">
    <citation type="submission" date="2022-10" db="EMBL/GenBank/DDBJ databases">
        <title>Genome assembly of Pristionchus species.</title>
        <authorList>
            <person name="Yoshida K."/>
            <person name="Sommer R.J."/>
        </authorList>
    </citation>
    <scope>NUCLEOTIDE SEQUENCE [LARGE SCALE GENOMIC DNA]</scope>
    <source>
        <strain evidence="7">RS5460</strain>
    </source>
</reference>
<name>A0AAN5CXK7_9BILA</name>
<dbReference type="GO" id="GO:0046785">
    <property type="term" value="P:microtubule polymerization"/>
    <property type="evidence" value="ECO:0007669"/>
    <property type="project" value="InterPro"/>
</dbReference>
<evidence type="ECO:0000313" key="6">
    <source>
        <dbReference type="EMBL" id="GMR52534.1"/>
    </source>
</evidence>
<dbReference type="Proteomes" id="UP001328107">
    <property type="component" value="Unassembled WGS sequence"/>
</dbReference>
<keyword evidence="2" id="KW-0963">Cytoplasm</keyword>
<proteinExistence type="predicted"/>
<evidence type="ECO:0000313" key="7">
    <source>
        <dbReference type="Proteomes" id="UP001328107"/>
    </source>
</evidence>
<dbReference type="GO" id="GO:0007051">
    <property type="term" value="P:spindle organization"/>
    <property type="evidence" value="ECO:0007669"/>
    <property type="project" value="InterPro"/>
</dbReference>
<evidence type="ECO:0000256" key="4">
    <source>
        <dbReference type="SAM" id="MobiDB-lite"/>
    </source>
</evidence>
<feature type="region of interest" description="Disordered" evidence="4">
    <location>
        <begin position="1"/>
        <end position="20"/>
    </location>
</feature>
<dbReference type="AlphaFoldDB" id="A0AAN5CXK7"/>